<accession>A0A9D4P9N3</accession>
<feature type="compositionally biased region" description="Low complexity" evidence="1">
    <location>
        <begin position="239"/>
        <end position="255"/>
    </location>
</feature>
<dbReference type="EMBL" id="SDOV01000001">
    <property type="protein sequence ID" value="KAH7646456.1"/>
    <property type="molecule type" value="Genomic_DNA"/>
</dbReference>
<dbReference type="Proteomes" id="UP000828236">
    <property type="component" value="Unassembled WGS sequence"/>
</dbReference>
<feature type="region of interest" description="Disordered" evidence="1">
    <location>
        <begin position="512"/>
        <end position="587"/>
    </location>
</feature>
<feature type="compositionally biased region" description="Basic and acidic residues" evidence="1">
    <location>
        <begin position="330"/>
        <end position="344"/>
    </location>
</feature>
<comment type="caution">
    <text evidence="2">The sequence shown here is derived from an EMBL/GenBank/DDBJ whole genome shotgun (WGS) entry which is preliminary data.</text>
</comment>
<evidence type="ECO:0000256" key="1">
    <source>
        <dbReference type="SAM" id="MobiDB-lite"/>
    </source>
</evidence>
<feature type="compositionally biased region" description="Polar residues" evidence="1">
    <location>
        <begin position="512"/>
        <end position="528"/>
    </location>
</feature>
<reference evidence="2" key="1">
    <citation type="submission" date="2020-06" db="EMBL/GenBank/DDBJ databases">
        <authorList>
            <person name="Ji K."/>
            <person name="Li J."/>
        </authorList>
    </citation>
    <scope>NUCLEOTIDE SEQUENCE</scope>
    <source>
        <strain evidence="2">JKM2019</strain>
        <tissue evidence="2">Whole body</tissue>
    </source>
</reference>
<sequence>MATLSPFIKTVPSSSSTSMITNHSGTITKTSPSGCLSLLSSDIEEDLGILDLNAREFNYICRQEYWLLNDDEYNPETNFSYDIVLEWIDGYTPMKSDEDYKKFFHVTNNDNNHHRFQHNLSINGHNSHRNHLTPINGYNRFDYLTKSSAISRTATITKRKIENINNNNDNQLNTPTDSSSMNTTVRYGTITKGMIARPFLTNNIHTREINRTFDIFESKVEFNESPTISSSDDNEQISTLNINTPSNNHNPINTNTITRTNRRVLNVSLDVVGRNHSNIQQRLECDLSNLSTSETDHGSDSNQVNNLMTTSDDVVEEFGLSSDSGLTDNNDLKRPSLNRTFDRNNDDDDDSQIVNNYSQTLDASDRNYPTISRNTSSTLFLRREASQGQINNNRINNINNRTISRTPQPMKQVYLVSSNDDLLSSDCSTLSLRSSTMSGGRSEPNLLDAQKRTTNGSAQLSIHNKNQQQQPKPRLSQIQVIQAPKFQSRLMGPTGIAVPATNGNRISRIALPSTNGVSSQPSLVNIRSSGIPGNKTTSIRSTNSFGSMGSIRDQQLRQNHPSQQQSNQFQMPRAVSQIKHPSLWKQQGTITTAKFNQQLRTNAKSNKRQPNAQQLHGIGGTRYGNASGEHR</sequence>
<feature type="region of interest" description="Disordered" evidence="1">
    <location>
        <begin position="319"/>
        <end position="353"/>
    </location>
</feature>
<protein>
    <submittedName>
        <fullName evidence="2">Uncharacterized protein</fullName>
    </submittedName>
</protein>
<reference evidence="2" key="2">
    <citation type="journal article" date="2021" name="World Allergy Organ. J.">
        <title>Chromosome-level assembly of Dermatophagoides farinae genome and transcriptome reveals two novel allergens Der f 37 and Der f 39.</title>
        <authorList>
            <person name="Chen J."/>
            <person name="Cai Z."/>
            <person name="Fan D."/>
            <person name="Hu J."/>
            <person name="Hou Y."/>
            <person name="He Y."/>
            <person name="Zhang Z."/>
            <person name="Zhao Z."/>
            <person name="Gao P."/>
            <person name="Hu W."/>
            <person name="Sun J."/>
            <person name="Li J."/>
            <person name="Ji K."/>
        </authorList>
    </citation>
    <scope>NUCLEOTIDE SEQUENCE</scope>
    <source>
        <strain evidence="2">JKM2019</strain>
    </source>
</reference>
<feature type="region of interest" description="Disordered" evidence="1">
    <location>
        <begin position="1"/>
        <end position="30"/>
    </location>
</feature>
<dbReference type="OrthoDB" id="10485536at2759"/>
<feature type="region of interest" description="Disordered" evidence="1">
    <location>
        <begin position="225"/>
        <end position="255"/>
    </location>
</feature>
<name>A0A9D4P9N3_DERFA</name>
<evidence type="ECO:0000313" key="2">
    <source>
        <dbReference type="EMBL" id="KAH7646456.1"/>
    </source>
</evidence>
<feature type="compositionally biased region" description="Polar residues" evidence="1">
    <location>
        <begin position="534"/>
        <end position="570"/>
    </location>
</feature>
<feature type="compositionally biased region" description="Polar residues" evidence="1">
    <location>
        <begin position="19"/>
        <end position="30"/>
    </location>
</feature>
<organism evidence="2">
    <name type="scientific">Dermatophagoides farinae</name>
    <name type="common">American house dust mite</name>
    <dbReference type="NCBI Taxonomy" id="6954"/>
    <lineage>
        <taxon>Eukaryota</taxon>
        <taxon>Metazoa</taxon>
        <taxon>Ecdysozoa</taxon>
        <taxon>Arthropoda</taxon>
        <taxon>Chelicerata</taxon>
        <taxon>Arachnida</taxon>
        <taxon>Acari</taxon>
        <taxon>Acariformes</taxon>
        <taxon>Sarcoptiformes</taxon>
        <taxon>Astigmata</taxon>
        <taxon>Psoroptidia</taxon>
        <taxon>Analgoidea</taxon>
        <taxon>Pyroglyphidae</taxon>
        <taxon>Dermatophagoidinae</taxon>
        <taxon>Dermatophagoides</taxon>
    </lineage>
</organism>
<gene>
    <name evidence="2" type="ORF">HUG17_1994</name>
</gene>
<feature type="compositionally biased region" description="Polar residues" evidence="1">
    <location>
        <begin position="601"/>
        <end position="614"/>
    </location>
</feature>
<feature type="region of interest" description="Disordered" evidence="1">
    <location>
        <begin position="601"/>
        <end position="631"/>
    </location>
</feature>
<dbReference type="AlphaFoldDB" id="A0A9D4P9N3"/>
<proteinExistence type="predicted"/>